<dbReference type="GO" id="GO:0016491">
    <property type="term" value="F:oxidoreductase activity"/>
    <property type="evidence" value="ECO:0007669"/>
    <property type="project" value="UniProtKB-KW"/>
</dbReference>
<dbReference type="Gene3D" id="3.20.20.100">
    <property type="entry name" value="NADP-dependent oxidoreductase domain"/>
    <property type="match status" value="1"/>
</dbReference>
<gene>
    <name evidence="3" type="ORF">N7452_009506</name>
</gene>
<dbReference type="InterPro" id="IPR020471">
    <property type="entry name" value="AKR"/>
</dbReference>
<dbReference type="GO" id="GO:0005737">
    <property type="term" value="C:cytoplasm"/>
    <property type="evidence" value="ECO:0007669"/>
    <property type="project" value="TreeGrafter"/>
</dbReference>
<dbReference type="InterPro" id="IPR036812">
    <property type="entry name" value="NAD(P)_OxRdtase_dom_sf"/>
</dbReference>
<comment type="caution">
    <text evidence="3">The sequence shown here is derived from an EMBL/GenBank/DDBJ whole genome shotgun (WGS) entry which is preliminary data.</text>
</comment>
<reference evidence="3" key="2">
    <citation type="journal article" date="2023" name="IMA Fungus">
        <title>Comparative genomic study of the Penicillium genus elucidates a diverse pangenome and 15 lateral gene transfer events.</title>
        <authorList>
            <person name="Petersen C."/>
            <person name="Sorensen T."/>
            <person name="Nielsen M.R."/>
            <person name="Sondergaard T.E."/>
            <person name="Sorensen J.L."/>
            <person name="Fitzpatrick D.A."/>
            <person name="Frisvad J.C."/>
            <person name="Nielsen K.L."/>
        </authorList>
    </citation>
    <scope>NUCLEOTIDE SEQUENCE</scope>
    <source>
        <strain evidence="3">IBT 35673</strain>
    </source>
</reference>
<organism evidence="3 4">
    <name type="scientific">Penicillium brevicompactum</name>
    <dbReference type="NCBI Taxonomy" id="5074"/>
    <lineage>
        <taxon>Eukaryota</taxon>
        <taxon>Fungi</taxon>
        <taxon>Dikarya</taxon>
        <taxon>Ascomycota</taxon>
        <taxon>Pezizomycotina</taxon>
        <taxon>Eurotiomycetes</taxon>
        <taxon>Eurotiomycetidae</taxon>
        <taxon>Eurotiales</taxon>
        <taxon>Aspergillaceae</taxon>
        <taxon>Penicillium</taxon>
    </lineage>
</organism>
<dbReference type="PRINTS" id="PR00069">
    <property type="entry name" value="ALDKETRDTASE"/>
</dbReference>
<dbReference type="PANTHER" id="PTHR43625:SF40">
    <property type="entry name" value="ALDO-KETO REDUCTASE YAKC [NADP(+)]"/>
    <property type="match status" value="1"/>
</dbReference>
<sequence>MSLPTRALGRNGPQVPAIGLGLMSLGSVYGPAGSLEDKVAFLEHAHAIGARFWDTADVYFDSEDAVGEWIKKSGNRDDIFLATKFALGYDLVAGTQSIHSDRDYVKAACEKSLKRLGIDTIDLYYCHRVDGVTPIEQTIEAMVELKNQGKIRYLGLSECSASTIRRAHAVHPIAAYQVEYSPFAVEIESATEVLNTCRELGIAIIAYSPIGRGILTGEIQSFADIPETDFRRMLPKYADENFPKIRKLVQGLEVIAKRHDSTSAQVALAWILAQGSDIIPIPGTKSIQRLDENTRSVSLCLKEAELAEIRALIDRTEVPGTRYPAVMMDGLLGDTPPLEQSL</sequence>
<dbReference type="InterPro" id="IPR023210">
    <property type="entry name" value="NADP_OxRdtase_dom"/>
</dbReference>
<evidence type="ECO:0000313" key="3">
    <source>
        <dbReference type="EMBL" id="KAJ5329116.1"/>
    </source>
</evidence>
<feature type="domain" description="NADP-dependent oxidoreductase" evidence="2">
    <location>
        <begin position="17"/>
        <end position="313"/>
    </location>
</feature>
<dbReference type="InterPro" id="IPR050791">
    <property type="entry name" value="Aldo-Keto_reductase"/>
</dbReference>
<protein>
    <submittedName>
        <fullName evidence="3">Aldo/keto reductase</fullName>
    </submittedName>
</protein>
<dbReference type="Pfam" id="PF00248">
    <property type="entry name" value="Aldo_ket_red"/>
    <property type="match status" value="1"/>
</dbReference>
<evidence type="ECO:0000256" key="1">
    <source>
        <dbReference type="ARBA" id="ARBA00023002"/>
    </source>
</evidence>
<keyword evidence="1" id="KW-0560">Oxidoreductase</keyword>
<dbReference type="SUPFAM" id="SSF51430">
    <property type="entry name" value="NAD(P)-linked oxidoreductase"/>
    <property type="match status" value="1"/>
</dbReference>
<accession>A0A9W9Q8S3</accession>
<dbReference type="AlphaFoldDB" id="A0A9W9Q8S3"/>
<proteinExistence type="predicted"/>
<dbReference type="PANTHER" id="PTHR43625">
    <property type="entry name" value="AFLATOXIN B1 ALDEHYDE REDUCTASE"/>
    <property type="match status" value="1"/>
</dbReference>
<reference evidence="3" key="1">
    <citation type="submission" date="2022-12" db="EMBL/GenBank/DDBJ databases">
        <authorList>
            <person name="Petersen C."/>
        </authorList>
    </citation>
    <scope>NUCLEOTIDE SEQUENCE</scope>
    <source>
        <strain evidence="3">IBT 35673</strain>
    </source>
</reference>
<dbReference type="EMBL" id="JAPZBQ010000005">
    <property type="protein sequence ID" value="KAJ5329116.1"/>
    <property type="molecule type" value="Genomic_DNA"/>
</dbReference>
<dbReference type="Proteomes" id="UP001147695">
    <property type="component" value="Unassembled WGS sequence"/>
</dbReference>
<evidence type="ECO:0000259" key="2">
    <source>
        <dbReference type="Pfam" id="PF00248"/>
    </source>
</evidence>
<name>A0A9W9Q8S3_PENBR</name>
<evidence type="ECO:0000313" key="4">
    <source>
        <dbReference type="Proteomes" id="UP001147695"/>
    </source>
</evidence>